<dbReference type="NCBIfam" id="TIGR02954">
    <property type="entry name" value="Sig70_famx3"/>
    <property type="match status" value="1"/>
</dbReference>
<proteinExistence type="inferred from homology"/>
<dbReference type="PANTHER" id="PTHR43133:SF51">
    <property type="entry name" value="RNA POLYMERASE SIGMA FACTOR"/>
    <property type="match status" value="1"/>
</dbReference>
<keyword evidence="3" id="KW-0731">Sigma factor</keyword>
<dbReference type="SUPFAM" id="SSF88659">
    <property type="entry name" value="Sigma3 and sigma4 domains of RNA polymerase sigma factors"/>
    <property type="match status" value="1"/>
</dbReference>
<dbReference type="Pfam" id="PF08281">
    <property type="entry name" value="Sigma70_r4_2"/>
    <property type="match status" value="1"/>
</dbReference>
<dbReference type="InterPro" id="IPR036388">
    <property type="entry name" value="WH-like_DNA-bd_sf"/>
</dbReference>
<dbReference type="AlphaFoldDB" id="A0A1M5WI20"/>
<feature type="domain" description="RNA polymerase sigma factor 70 region 4 type 2" evidence="6">
    <location>
        <begin position="113"/>
        <end position="164"/>
    </location>
</feature>
<dbReference type="Pfam" id="PF04542">
    <property type="entry name" value="Sigma70_r2"/>
    <property type="match status" value="1"/>
</dbReference>
<evidence type="ECO:0000313" key="7">
    <source>
        <dbReference type="EMBL" id="SHH87067.1"/>
    </source>
</evidence>
<reference evidence="7 8" key="1">
    <citation type="submission" date="2016-11" db="EMBL/GenBank/DDBJ databases">
        <authorList>
            <person name="Jaros S."/>
            <person name="Januszkiewicz K."/>
            <person name="Wedrychowicz H."/>
        </authorList>
    </citation>
    <scope>NUCLEOTIDE SEQUENCE [LARGE SCALE GENOMIC DNA]</scope>
    <source>
        <strain evidence="7 8">DSM 6191</strain>
    </source>
</reference>
<dbReference type="PANTHER" id="PTHR43133">
    <property type="entry name" value="RNA POLYMERASE ECF-TYPE SIGMA FACTO"/>
    <property type="match status" value="1"/>
</dbReference>
<dbReference type="InterPro" id="IPR007627">
    <property type="entry name" value="RNA_pol_sigma70_r2"/>
</dbReference>
<dbReference type="GO" id="GO:0016987">
    <property type="term" value="F:sigma factor activity"/>
    <property type="evidence" value="ECO:0007669"/>
    <property type="project" value="UniProtKB-KW"/>
</dbReference>
<evidence type="ECO:0000256" key="4">
    <source>
        <dbReference type="ARBA" id="ARBA00023163"/>
    </source>
</evidence>
<accession>A0A1M5WI20</accession>
<dbReference type="GO" id="GO:0006352">
    <property type="term" value="P:DNA-templated transcription initiation"/>
    <property type="evidence" value="ECO:0007669"/>
    <property type="project" value="InterPro"/>
</dbReference>
<evidence type="ECO:0000259" key="6">
    <source>
        <dbReference type="Pfam" id="PF08281"/>
    </source>
</evidence>
<dbReference type="RefSeq" id="WP_073017507.1">
    <property type="nucleotide sequence ID" value="NZ_FQXU01000004.1"/>
</dbReference>
<evidence type="ECO:0000313" key="8">
    <source>
        <dbReference type="Proteomes" id="UP000184241"/>
    </source>
</evidence>
<dbReference type="InterPro" id="IPR014300">
    <property type="entry name" value="RNA_pol_sigma-V"/>
</dbReference>
<dbReference type="InterPro" id="IPR039425">
    <property type="entry name" value="RNA_pol_sigma-70-like"/>
</dbReference>
<dbReference type="InterPro" id="IPR013324">
    <property type="entry name" value="RNA_pol_sigma_r3/r4-like"/>
</dbReference>
<dbReference type="Proteomes" id="UP000184241">
    <property type="component" value="Unassembled WGS sequence"/>
</dbReference>
<keyword evidence="4" id="KW-0804">Transcription</keyword>
<organism evidence="7 8">
    <name type="scientific">Clostridium intestinale DSM 6191</name>
    <dbReference type="NCBI Taxonomy" id="1121320"/>
    <lineage>
        <taxon>Bacteria</taxon>
        <taxon>Bacillati</taxon>
        <taxon>Bacillota</taxon>
        <taxon>Clostridia</taxon>
        <taxon>Eubacteriales</taxon>
        <taxon>Clostridiaceae</taxon>
        <taxon>Clostridium</taxon>
    </lineage>
</organism>
<comment type="similarity">
    <text evidence="1">Belongs to the sigma-70 factor family. ECF subfamily.</text>
</comment>
<sequence>MNLDDRVKRAIKGDEESFEYLINTFKENLYRTAYSYVKNEEDALDVLQETIYKAYISIEKLKEPKYFKTWITRILINNALDLIKKEKRIIEIEKIVKKDANYHENQKLEERLDIINYVDKLEDKYKNVIILKYFQDLTILEISEVLEYPVGTVKTHLNAALKKLRVFMSKEGA</sequence>
<dbReference type="InterPro" id="IPR013325">
    <property type="entry name" value="RNA_pol_sigma_r2"/>
</dbReference>
<dbReference type="Gene3D" id="1.10.1740.10">
    <property type="match status" value="1"/>
</dbReference>
<dbReference type="NCBIfam" id="TIGR02937">
    <property type="entry name" value="sigma70-ECF"/>
    <property type="match status" value="1"/>
</dbReference>
<evidence type="ECO:0000256" key="1">
    <source>
        <dbReference type="ARBA" id="ARBA00010641"/>
    </source>
</evidence>
<dbReference type="EMBL" id="FQXU01000004">
    <property type="protein sequence ID" value="SHH87067.1"/>
    <property type="molecule type" value="Genomic_DNA"/>
</dbReference>
<dbReference type="InterPro" id="IPR013249">
    <property type="entry name" value="RNA_pol_sigma70_r4_t2"/>
</dbReference>
<gene>
    <name evidence="7" type="ORF">SAMN02745941_01099</name>
</gene>
<dbReference type="InterPro" id="IPR014284">
    <property type="entry name" value="RNA_pol_sigma-70_dom"/>
</dbReference>
<evidence type="ECO:0000256" key="3">
    <source>
        <dbReference type="ARBA" id="ARBA00023082"/>
    </source>
</evidence>
<feature type="domain" description="RNA polymerase sigma-70 region 2" evidence="5">
    <location>
        <begin position="21"/>
        <end position="88"/>
    </location>
</feature>
<dbReference type="SUPFAM" id="SSF88946">
    <property type="entry name" value="Sigma2 domain of RNA polymerase sigma factors"/>
    <property type="match status" value="1"/>
</dbReference>
<dbReference type="CDD" id="cd06171">
    <property type="entry name" value="Sigma70_r4"/>
    <property type="match status" value="1"/>
</dbReference>
<protein>
    <submittedName>
        <fullName evidence="7">RNA polymerase, sigma subunit, SigV</fullName>
    </submittedName>
</protein>
<evidence type="ECO:0000259" key="5">
    <source>
        <dbReference type="Pfam" id="PF04542"/>
    </source>
</evidence>
<dbReference type="Gene3D" id="1.10.10.10">
    <property type="entry name" value="Winged helix-like DNA-binding domain superfamily/Winged helix DNA-binding domain"/>
    <property type="match status" value="1"/>
</dbReference>
<name>A0A1M5WI20_9CLOT</name>
<keyword evidence="2" id="KW-0805">Transcription regulation</keyword>
<evidence type="ECO:0000256" key="2">
    <source>
        <dbReference type="ARBA" id="ARBA00023015"/>
    </source>
</evidence>
<dbReference type="GO" id="GO:0003677">
    <property type="term" value="F:DNA binding"/>
    <property type="evidence" value="ECO:0007669"/>
    <property type="project" value="InterPro"/>
</dbReference>